<evidence type="ECO:0000256" key="1">
    <source>
        <dbReference type="SAM" id="Phobius"/>
    </source>
</evidence>
<organism evidence="2 3">
    <name type="scientific">Singulisphaera acidiphila (strain ATCC BAA-1392 / DSM 18658 / VKM B-2454 / MOB10)</name>
    <dbReference type="NCBI Taxonomy" id="886293"/>
    <lineage>
        <taxon>Bacteria</taxon>
        <taxon>Pseudomonadati</taxon>
        <taxon>Planctomycetota</taxon>
        <taxon>Planctomycetia</taxon>
        <taxon>Isosphaerales</taxon>
        <taxon>Isosphaeraceae</taxon>
        <taxon>Singulisphaera</taxon>
    </lineage>
</organism>
<accession>L0DKE2</accession>
<evidence type="ECO:0000313" key="2">
    <source>
        <dbReference type="EMBL" id="AGA29305.1"/>
    </source>
</evidence>
<name>L0DKE2_SINAD</name>
<keyword evidence="1" id="KW-1133">Transmembrane helix</keyword>
<keyword evidence="3" id="KW-1185">Reference proteome</keyword>
<gene>
    <name evidence="2" type="ordered locus">Sinac_5153</name>
</gene>
<dbReference type="Proteomes" id="UP000010798">
    <property type="component" value="Chromosome"/>
</dbReference>
<dbReference type="HOGENOM" id="CLU_1481060_0_0_0"/>
<feature type="transmembrane region" description="Helical" evidence="1">
    <location>
        <begin position="117"/>
        <end position="140"/>
    </location>
</feature>
<evidence type="ECO:0000313" key="3">
    <source>
        <dbReference type="Proteomes" id="UP000010798"/>
    </source>
</evidence>
<reference evidence="2 3" key="1">
    <citation type="submission" date="2012-02" db="EMBL/GenBank/DDBJ databases">
        <title>Complete sequence of chromosome of Singulisphaera acidiphila DSM 18658.</title>
        <authorList>
            <consortium name="US DOE Joint Genome Institute (JGI-PGF)"/>
            <person name="Lucas S."/>
            <person name="Copeland A."/>
            <person name="Lapidus A."/>
            <person name="Glavina del Rio T."/>
            <person name="Dalin E."/>
            <person name="Tice H."/>
            <person name="Bruce D."/>
            <person name="Goodwin L."/>
            <person name="Pitluck S."/>
            <person name="Peters L."/>
            <person name="Ovchinnikova G."/>
            <person name="Chertkov O."/>
            <person name="Kyrpides N."/>
            <person name="Mavromatis K."/>
            <person name="Ivanova N."/>
            <person name="Brettin T."/>
            <person name="Detter J.C."/>
            <person name="Han C."/>
            <person name="Larimer F."/>
            <person name="Land M."/>
            <person name="Hauser L."/>
            <person name="Markowitz V."/>
            <person name="Cheng J.-F."/>
            <person name="Hugenholtz P."/>
            <person name="Woyke T."/>
            <person name="Wu D."/>
            <person name="Tindall B."/>
            <person name="Pomrenke H."/>
            <person name="Brambilla E."/>
            <person name="Klenk H.-P."/>
            <person name="Eisen J.A."/>
        </authorList>
    </citation>
    <scope>NUCLEOTIDE SEQUENCE [LARGE SCALE GENOMIC DNA]</scope>
    <source>
        <strain evidence="3">ATCC BAA-1392 / DSM 18658 / VKM B-2454 / MOB10</strain>
    </source>
</reference>
<keyword evidence="1" id="KW-0472">Membrane</keyword>
<dbReference type="EMBL" id="CP003364">
    <property type="protein sequence ID" value="AGA29305.1"/>
    <property type="molecule type" value="Genomic_DNA"/>
</dbReference>
<dbReference type="KEGG" id="saci:Sinac_5153"/>
<dbReference type="AlphaFoldDB" id="L0DKE2"/>
<dbReference type="RefSeq" id="WP_015248409.1">
    <property type="nucleotide sequence ID" value="NC_019892.1"/>
</dbReference>
<protein>
    <submittedName>
        <fullName evidence="2">Uncharacterized protein</fullName>
    </submittedName>
</protein>
<keyword evidence="1" id="KW-0812">Transmembrane</keyword>
<sequence length="182" mass="20452">MRRSKFSLPLRFTISQLMILTAVVGLAMAPLAMIRKDDRIEFIVAMVAFELIGLPALLTIILLSTMKPGSARLKTIVFLSLLPTLLISTAVGLYYIVGFPFFLRTCVSGFVAGDFRHLRTLCLFVIQFSCLILSLSSRFLTRCPMCHRRRLYFMRSSQSTVGEWAVAGKCQECGKRLSRKCA</sequence>
<feature type="transmembrane region" description="Helical" evidence="1">
    <location>
        <begin position="40"/>
        <end position="63"/>
    </location>
</feature>
<feature type="transmembrane region" description="Helical" evidence="1">
    <location>
        <begin position="12"/>
        <end position="34"/>
    </location>
</feature>
<feature type="transmembrane region" description="Helical" evidence="1">
    <location>
        <begin position="75"/>
        <end position="97"/>
    </location>
</feature>
<proteinExistence type="predicted"/>